<dbReference type="InterPro" id="IPR051257">
    <property type="entry name" value="Diverse_CBS-Domain"/>
</dbReference>
<evidence type="ECO:0000259" key="4">
    <source>
        <dbReference type="PROSITE" id="PS51371"/>
    </source>
</evidence>
<dbReference type="InterPro" id="IPR046342">
    <property type="entry name" value="CBS_dom_sf"/>
</dbReference>
<dbReference type="SMART" id="SM00116">
    <property type="entry name" value="CBS"/>
    <property type="match status" value="2"/>
</dbReference>
<evidence type="ECO:0000313" key="6">
    <source>
        <dbReference type="Proteomes" id="UP000036987"/>
    </source>
</evidence>
<feature type="domain" description="CBS" evidence="4">
    <location>
        <begin position="192"/>
        <end position="249"/>
    </location>
</feature>
<protein>
    <submittedName>
        <fullName evidence="5">CBS domain-containing protein CBSX3, mitochondrial</fullName>
    </submittedName>
</protein>
<dbReference type="EMBL" id="LFYR01000620">
    <property type="protein sequence ID" value="KMZ72716.1"/>
    <property type="molecule type" value="Genomic_DNA"/>
</dbReference>
<accession>A0A0K9PUP8</accession>
<dbReference type="InterPro" id="IPR044725">
    <property type="entry name" value="CBSX3_CBS_dom"/>
</dbReference>
<dbReference type="OrthoDB" id="418595at2759"/>
<dbReference type="InterPro" id="IPR000644">
    <property type="entry name" value="CBS_dom"/>
</dbReference>
<gene>
    <name evidence="5" type="ORF">ZOSMA_15G00540</name>
</gene>
<dbReference type="AlphaFoldDB" id="A0A0K9PUP8"/>
<keyword evidence="1 2" id="KW-0129">CBS domain</keyword>
<dbReference type="Pfam" id="PF00571">
    <property type="entry name" value="CBS"/>
    <property type="match status" value="2"/>
</dbReference>
<dbReference type="Gene3D" id="3.10.580.10">
    <property type="entry name" value="CBS-domain"/>
    <property type="match status" value="1"/>
</dbReference>
<feature type="domain" description="CBS" evidence="4">
    <location>
        <begin position="123"/>
        <end position="183"/>
    </location>
</feature>
<comment type="caution">
    <text evidence="5">The sequence shown here is derived from an EMBL/GenBank/DDBJ whole genome shotgun (WGS) entry which is preliminary data.</text>
</comment>
<sequence length="262" mass="29671">MAISFFLILFEAMVMINLLQNWVSEIHVVVAVDYSVETWVVFVDLMFEVAVETEELLYCSKNLATRRLRRAVLHRLNMVGGTVGINLRPNNSSSFWSLPSGFVVPYKGLENTLVSELLKGKGEEAGALYWCYTNNTVYDAIKNMAEHDIGSLVVMKPGEEASLVGIITERDYLKKIILQGRSSKLTKVEDIMTPENKLITVFPNTNIVMAMALMTEKHIRHVPVIDNKVVGMISIVDVIRTVVEQQHEEVKLLKNFIKGDYY</sequence>
<keyword evidence="6" id="KW-1185">Reference proteome</keyword>
<evidence type="ECO:0000256" key="1">
    <source>
        <dbReference type="ARBA" id="ARBA00023122"/>
    </source>
</evidence>
<evidence type="ECO:0000256" key="3">
    <source>
        <dbReference type="SAM" id="SignalP"/>
    </source>
</evidence>
<dbReference type="PROSITE" id="PS51371">
    <property type="entry name" value="CBS"/>
    <property type="match status" value="2"/>
</dbReference>
<keyword evidence="3" id="KW-0732">Signal</keyword>
<feature type="chain" id="PRO_5005527978" evidence="3">
    <location>
        <begin position="32"/>
        <end position="262"/>
    </location>
</feature>
<dbReference type="CDD" id="cd04623">
    <property type="entry name" value="CBS_pair_bac_euk"/>
    <property type="match status" value="1"/>
</dbReference>
<dbReference type="STRING" id="29655.A0A0K9PUP8"/>
<reference evidence="6" key="1">
    <citation type="journal article" date="2016" name="Nature">
        <title>The genome of the seagrass Zostera marina reveals angiosperm adaptation to the sea.</title>
        <authorList>
            <person name="Olsen J.L."/>
            <person name="Rouze P."/>
            <person name="Verhelst B."/>
            <person name="Lin Y.-C."/>
            <person name="Bayer T."/>
            <person name="Collen J."/>
            <person name="Dattolo E."/>
            <person name="De Paoli E."/>
            <person name="Dittami S."/>
            <person name="Maumus F."/>
            <person name="Michel G."/>
            <person name="Kersting A."/>
            <person name="Lauritano C."/>
            <person name="Lohaus R."/>
            <person name="Toepel M."/>
            <person name="Tonon T."/>
            <person name="Vanneste K."/>
            <person name="Amirebrahimi M."/>
            <person name="Brakel J."/>
            <person name="Bostroem C."/>
            <person name="Chovatia M."/>
            <person name="Grimwood J."/>
            <person name="Jenkins J.W."/>
            <person name="Jueterbock A."/>
            <person name="Mraz A."/>
            <person name="Stam W.T."/>
            <person name="Tice H."/>
            <person name="Bornberg-Bauer E."/>
            <person name="Green P.J."/>
            <person name="Pearson G.A."/>
            <person name="Procaccini G."/>
            <person name="Duarte C.M."/>
            <person name="Schmutz J."/>
            <person name="Reusch T.B.H."/>
            <person name="Van de Peer Y."/>
        </authorList>
    </citation>
    <scope>NUCLEOTIDE SEQUENCE [LARGE SCALE GENOMIC DNA]</scope>
    <source>
        <strain evidence="6">cv. Finnish</strain>
    </source>
</reference>
<dbReference type="SUPFAM" id="SSF54631">
    <property type="entry name" value="CBS-domain pair"/>
    <property type="match status" value="1"/>
</dbReference>
<evidence type="ECO:0000313" key="5">
    <source>
        <dbReference type="EMBL" id="KMZ72716.1"/>
    </source>
</evidence>
<evidence type="ECO:0000256" key="2">
    <source>
        <dbReference type="PROSITE-ProRule" id="PRU00703"/>
    </source>
</evidence>
<dbReference type="Proteomes" id="UP000036987">
    <property type="component" value="Unassembled WGS sequence"/>
</dbReference>
<organism evidence="5 6">
    <name type="scientific">Zostera marina</name>
    <name type="common">Eelgrass</name>
    <dbReference type="NCBI Taxonomy" id="29655"/>
    <lineage>
        <taxon>Eukaryota</taxon>
        <taxon>Viridiplantae</taxon>
        <taxon>Streptophyta</taxon>
        <taxon>Embryophyta</taxon>
        <taxon>Tracheophyta</taxon>
        <taxon>Spermatophyta</taxon>
        <taxon>Magnoliopsida</taxon>
        <taxon>Liliopsida</taxon>
        <taxon>Zosteraceae</taxon>
        <taxon>Zostera</taxon>
    </lineage>
</organism>
<dbReference type="PANTHER" id="PTHR43080:SF12">
    <property type="entry name" value="CYSTATHIONINE BETA-SYNTHASE (CBS) FAMILY PROTEIN"/>
    <property type="match status" value="1"/>
</dbReference>
<dbReference type="PANTHER" id="PTHR43080">
    <property type="entry name" value="CBS DOMAIN-CONTAINING PROTEIN CBSX3, MITOCHONDRIAL"/>
    <property type="match status" value="1"/>
</dbReference>
<proteinExistence type="predicted"/>
<feature type="signal peptide" evidence="3">
    <location>
        <begin position="1"/>
        <end position="31"/>
    </location>
</feature>
<name>A0A0K9PUP8_ZOSMR</name>